<feature type="compositionally biased region" description="Polar residues" evidence="1">
    <location>
        <begin position="683"/>
        <end position="698"/>
    </location>
</feature>
<feature type="region of interest" description="Disordered" evidence="1">
    <location>
        <begin position="683"/>
        <end position="717"/>
    </location>
</feature>
<accession>A0A8K0UGT2</accession>
<evidence type="ECO:0000259" key="2">
    <source>
        <dbReference type="Pfam" id="PF17667"/>
    </source>
</evidence>
<dbReference type="Pfam" id="PF17667">
    <property type="entry name" value="Pkinase_fungal"/>
    <property type="match status" value="2"/>
</dbReference>
<feature type="region of interest" description="Disordered" evidence="1">
    <location>
        <begin position="276"/>
        <end position="342"/>
    </location>
</feature>
<proteinExistence type="predicted"/>
<dbReference type="PANTHER" id="PTHR38248">
    <property type="entry name" value="FUNK1 6"/>
    <property type="match status" value="1"/>
</dbReference>
<dbReference type="InterPro" id="IPR011009">
    <property type="entry name" value="Kinase-like_dom_sf"/>
</dbReference>
<dbReference type="InterPro" id="IPR040976">
    <property type="entry name" value="Pkinase_fungal"/>
</dbReference>
<name>A0A8K0UGT2_9AGAR</name>
<dbReference type="PANTHER" id="PTHR38248:SF2">
    <property type="entry name" value="FUNK1 11"/>
    <property type="match status" value="1"/>
</dbReference>
<feature type="domain" description="Fungal-type protein kinase" evidence="2">
    <location>
        <begin position="714"/>
        <end position="754"/>
    </location>
</feature>
<dbReference type="EMBL" id="JAEVFJ010000037">
    <property type="protein sequence ID" value="KAH8091059.1"/>
    <property type="molecule type" value="Genomic_DNA"/>
</dbReference>
<feature type="compositionally biased region" description="Low complexity" evidence="1">
    <location>
        <begin position="290"/>
        <end position="307"/>
    </location>
</feature>
<evidence type="ECO:0000256" key="1">
    <source>
        <dbReference type="SAM" id="MobiDB-lite"/>
    </source>
</evidence>
<evidence type="ECO:0000313" key="3">
    <source>
        <dbReference type="EMBL" id="KAH8091059.1"/>
    </source>
</evidence>
<dbReference type="Proteomes" id="UP000813824">
    <property type="component" value="Unassembled WGS sequence"/>
</dbReference>
<reference evidence="3" key="1">
    <citation type="journal article" date="2021" name="New Phytol.">
        <title>Evolutionary innovations through gain and loss of genes in the ectomycorrhizal Boletales.</title>
        <authorList>
            <person name="Wu G."/>
            <person name="Miyauchi S."/>
            <person name="Morin E."/>
            <person name="Kuo A."/>
            <person name="Drula E."/>
            <person name="Varga T."/>
            <person name="Kohler A."/>
            <person name="Feng B."/>
            <person name="Cao Y."/>
            <person name="Lipzen A."/>
            <person name="Daum C."/>
            <person name="Hundley H."/>
            <person name="Pangilinan J."/>
            <person name="Johnson J."/>
            <person name="Barry K."/>
            <person name="LaButti K."/>
            <person name="Ng V."/>
            <person name="Ahrendt S."/>
            <person name="Min B."/>
            <person name="Choi I.G."/>
            <person name="Park H."/>
            <person name="Plett J.M."/>
            <person name="Magnuson J."/>
            <person name="Spatafora J.W."/>
            <person name="Nagy L.G."/>
            <person name="Henrissat B."/>
            <person name="Grigoriev I.V."/>
            <person name="Yang Z.L."/>
            <person name="Xu J."/>
            <person name="Martin F.M."/>
        </authorList>
    </citation>
    <scope>NUCLEOTIDE SEQUENCE</scope>
    <source>
        <strain evidence="3">KKN 215</strain>
    </source>
</reference>
<feature type="compositionally biased region" description="Polar residues" evidence="1">
    <location>
        <begin position="277"/>
        <end position="289"/>
    </location>
</feature>
<feature type="region of interest" description="Disordered" evidence="1">
    <location>
        <begin position="64"/>
        <end position="96"/>
    </location>
</feature>
<organism evidence="3 4">
    <name type="scientific">Cristinia sonorae</name>
    <dbReference type="NCBI Taxonomy" id="1940300"/>
    <lineage>
        <taxon>Eukaryota</taxon>
        <taxon>Fungi</taxon>
        <taxon>Dikarya</taxon>
        <taxon>Basidiomycota</taxon>
        <taxon>Agaricomycotina</taxon>
        <taxon>Agaricomycetes</taxon>
        <taxon>Agaricomycetidae</taxon>
        <taxon>Agaricales</taxon>
        <taxon>Pleurotineae</taxon>
        <taxon>Stephanosporaceae</taxon>
        <taxon>Cristinia</taxon>
    </lineage>
</organism>
<dbReference type="AlphaFoldDB" id="A0A8K0UGT2"/>
<sequence length="881" mass="98529">MSHVMHRFFDLWPMRLERCHLALHPCTSSDSHPRLTGVKPARVPGNMDMHAYTVDEDLLEANLAREPSTPPRRATSLAADRPTPIRLGLESSERNKDGRTKDDAYLKYLDVLLADKTVSDYPVADFIYAVHGLSKEDLLINDPPEDGYTLSFQALTKYNNGVYEKGTIERSAYQPLLQIFDHLLVQLKGRVGDDKKPNGSCFVNMVDRSVGGEFVEFKPDILTSWIKPAEKQDWYNSAVGADLKKTAKKTNRMRKAAMKIDLDQMPELKHCVLPRSCSPSVQSPTPSVASLSPHNTPSPSTSDSSNETETESRTLNRARSGTTGRHNADAPQAVPLSSAAHGHGLTNNDMQVVKYVYELGSHGIRAFATEFLIKDFTMTLFYMDRMGLVKSAPFDFVDQSYFLLLYLAAVTHATPKGLGFFPLIQFPNCPIPAATFPNYADIYLALPEAVDSTGQPIGAVVFSVDSDRGIIQSHSAVGRATVVVPVQPDPGNAAALDLCGRNANECLMAKISWQSKWRAGEDTHIRAVRKTLSSKEETRHLLKHIVDMRCSTMQTMEHLELPRVIMGLPMDEAAERVCRILVMRTYLPLHHVESVDEFKAVFVGAVKGHHAAYNSCGILHRDTSTNNIMFYRDPKEKAKVVGVLCDWDLAKQVNSQVLDIDGIADDLHNSGISETDTPTVNVLDSHSSTCQCPQNSDNKMSDGSDDAGDQPKPEVRFRTGTGPFMALDLLLYSCTPRHLYRHDLESFFWVLVWFVASFKPQTQQLGRIDAWLKGDLQSIGEKKGAFMWKAKEFTPIVDHADPSYRVLVEAWIKPLRRKLFGPIYDEYLRYPGIARTVEDWDDTPPSAEGKKEYQDKLRSLVEGRENIATYETFMKCIGETP</sequence>
<dbReference type="SUPFAM" id="SSF56112">
    <property type="entry name" value="Protein kinase-like (PK-like)"/>
    <property type="match status" value="1"/>
</dbReference>
<feature type="domain" description="Fungal-type protein kinase" evidence="2">
    <location>
        <begin position="341"/>
        <end position="655"/>
    </location>
</feature>
<dbReference type="Gene3D" id="1.10.510.10">
    <property type="entry name" value="Transferase(Phosphotransferase) domain 1"/>
    <property type="match status" value="1"/>
</dbReference>
<keyword evidence="4" id="KW-1185">Reference proteome</keyword>
<comment type="caution">
    <text evidence="3">The sequence shown here is derived from an EMBL/GenBank/DDBJ whole genome shotgun (WGS) entry which is preliminary data.</text>
</comment>
<dbReference type="OrthoDB" id="5569250at2759"/>
<protein>
    <recommendedName>
        <fullName evidence="2">Fungal-type protein kinase domain-containing protein</fullName>
    </recommendedName>
</protein>
<evidence type="ECO:0000313" key="4">
    <source>
        <dbReference type="Proteomes" id="UP000813824"/>
    </source>
</evidence>
<gene>
    <name evidence="3" type="ORF">BXZ70DRAFT_954158</name>
</gene>